<feature type="region of interest" description="Disordered" evidence="2">
    <location>
        <begin position="577"/>
        <end position="664"/>
    </location>
</feature>
<keyword evidence="1" id="KW-0687">Ribonucleoprotein</keyword>
<dbReference type="STRING" id="1202772.A0A1V9ZRU4"/>
<gene>
    <name evidence="3" type="ORF">ACHHYP_02863</name>
</gene>
<organism evidence="3 4">
    <name type="scientific">Achlya hypogyna</name>
    <name type="common">Oomycete</name>
    <name type="synonym">Protoachlya hypogyna</name>
    <dbReference type="NCBI Taxonomy" id="1202772"/>
    <lineage>
        <taxon>Eukaryota</taxon>
        <taxon>Sar</taxon>
        <taxon>Stramenopiles</taxon>
        <taxon>Oomycota</taxon>
        <taxon>Saprolegniomycetes</taxon>
        <taxon>Saprolegniales</taxon>
        <taxon>Achlyaceae</taxon>
        <taxon>Achlya</taxon>
    </lineage>
</organism>
<dbReference type="SUPFAM" id="SSF48452">
    <property type="entry name" value="TPR-like"/>
    <property type="match status" value="2"/>
</dbReference>
<evidence type="ECO:0000313" key="3">
    <source>
        <dbReference type="EMBL" id="OQS00713.1"/>
    </source>
</evidence>
<dbReference type="GO" id="GO:0008312">
    <property type="term" value="F:7S RNA binding"/>
    <property type="evidence" value="ECO:0007669"/>
    <property type="project" value="TreeGrafter"/>
</dbReference>
<dbReference type="InterPro" id="IPR031545">
    <property type="entry name" value="SRP72_TPR-like"/>
</dbReference>
<dbReference type="GO" id="GO:0006614">
    <property type="term" value="P:SRP-dependent cotranslational protein targeting to membrane"/>
    <property type="evidence" value="ECO:0007669"/>
    <property type="project" value="UniProtKB-UniRule"/>
</dbReference>
<comment type="similarity">
    <text evidence="1">Belongs to the SRP72 family.</text>
</comment>
<proteinExistence type="inferred from homology"/>
<keyword evidence="4" id="KW-1185">Reference proteome</keyword>
<dbReference type="InterPro" id="IPR011990">
    <property type="entry name" value="TPR-like_helical_dom_sf"/>
</dbReference>
<accession>A0A1V9ZRU4</accession>
<dbReference type="Proteomes" id="UP000243579">
    <property type="component" value="Unassembled WGS sequence"/>
</dbReference>
<feature type="compositionally biased region" description="Low complexity" evidence="2">
    <location>
        <begin position="626"/>
        <end position="637"/>
    </location>
</feature>
<keyword evidence="1" id="KW-0963">Cytoplasm</keyword>
<dbReference type="Pfam" id="PF17004">
    <property type="entry name" value="SRP_TPR_like"/>
    <property type="match status" value="1"/>
</dbReference>
<dbReference type="OrthoDB" id="5421607at2759"/>
<dbReference type="GO" id="GO:0005786">
    <property type="term" value="C:signal recognition particle, endoplasmic reticulum targeting"/>
    <property type="evidence" value="ECO:0007669"/>
    <property type="project" value="UniProtKB-UniRule"/>
</dbReference>
<comment type="caution">
    <text evidence="3">The sequence shown here is derived from an EMBL/GenBank/DDBJ whole genome shotgun (WGS) entry which is preliminary data.</text>
</comment>
<dbReference type="PANTHER" id="PTHR14094:SF9">
    <property type="entry name" value="SIGNAL RECOGNITION PARTICLE SUBUNIT SRP72"/>
    <property type="match status" value="1"/>
</dbReference>
<evidence type="ECO:0000313" key="4">
    <source>
        <dbReference type="Proteomes" id="UP000243579"/>
    </source>
</evidence>
<evidence type="ECO:0000256" key="2">
    <source>
        <dbReference type="SAM" id="MobiDB-lite"/>
    </source>
</evidence>
<dbReference type="EMBL" id="JNBR01000026">
    <property type="protein sequence ID" value="OQS00713.1"/>
    <property type="molecule type" value="Genomic_DNA"/>
</dbReference>
<dbReference type="GO" id="GO:0043022">
    <property type="term" value="F:ribosome binding"/>
    <property type="evidence" value="ECO:0007669"/>
    <property type="project" value="TreeGrafter"/>
</dbReference>
<dbReference type="AlphaFoldDB" id="A0A1V9ZRU4"/>
<reference evidence="3 4" key="1">
    <citation type="journal article" date="2014" name="Genome Biol. Evol.">
        <title>The secreted proteins of Achlya hypogyna and Thraustotheca clavata identify the ancestral oomycete secretome and reveal gene acquisitions by horizontal gene transfer.</title>
        <authorList>
            <person name="Misner I."/>
            <person name="Blouin N."/>
            <person name="Leonard G."/>
            <person name="Richards T.A."/>
            <person name="Lane C.E."/>
        </authorList>
    </citation>
    <scope>NUCLEOTIDE SEQUENCE [LARGE SCALE GENOMIC DNA]</scope>
    <source>
        <strain evidence="3 4">ATCC 48635</strain>
    </source>
</reference>
<dbReference type="Gene3D" id="1.25.40.10">
    <property type="entry name" value="Tetratricopeptide repeat domain"/>
    <property type="match status" value="1"/>
</dbReference>
<comment type="function">
    <text evidence="1">Component of the signal recognition particle (SRP) complex, a ribonucleoprotein complex that mediates the cotranslational targeting of secretory and membrane proteins to the endoplasmic reticulum (ER).</text>
</comment>
<protein>
    <recommendedName>
        <fullName evidence="1">Signal recognition particle subunit SRP72</fullName>
    </recommendedName>
</protein>
<feature type="compositionally biased region" description="Basic residues" evidence="2">
    <location>
        <begin position="594"/>
        <end position="608"/>
    </location>
</feature>
<name>A0A1V9ZRU4_ACHHY</name>
<sequence length="664" mass="71162">MAATAVDLLTELQGHLDRESYQKAVDVCNKIVAMTPNDPTALKTKTIALIRMDKIDKALDVAHRFDFLKMEAAYCHYKLKHEQKALDILATMTDKSPAALHLEAQAHYRLSNYNACIALYETLLAQAPAGVDTFELKTNLVAAYTAAGRASELAARPLSTDDSYELAFNKSFIALQSGDLAGASALVDDADRLCRSTLAAEGYSPAEIEQEALVVAAQKGYVLQLTGRDDDAHAAYQRVAQAKLMPTPADASLAAVVNNNIATLHKHQELFDSIKRLKAIAADTLRGKCAPAQHEAILANLALLWAWMKKARLQQTPGSSCMHPDECRDVLVALKEAFPASALAAPIQLQAVLGAGEAAPTPESLVRARSAFEADLTTNGRLCLAHVLVLQKQPRLAADAIRSIADIAHSAGTVATLVALYDQSGDVDAGLAVLQDALAHHAARDGTSGEALAIQEGDGAYQLAQGNYAAAAGRFETLLSTGTLAPEMRLRCLAKLVVSLSFVDAASAEARSSLLPRISAAATEPEALIKARSHRRNPVAVVVPTSKKRAAENPERIARKRATRRAKHLEALKTKPDYNPLIGLGKPDPERWIPRKQRSRGNRRHRNKFVGAQGSGMGSQKDAAKLDAAARAAAKKAAPPETKGHVVSGPSAMERKAAARKRRR</sequence>
<comment type="subcellular location">
    <subcellularLocation>
        <location evidence="1">Cytoplasm</location>
    </subcellularLocation>
</comment>
<evidence type="ECO:0000256" key="1">
    <source>
        <dbReference type="PIRNR" id="PIRNR038922"/>
    </source>
</evidence>
<dbReference type="PANTHER" id="PTHR14094">
    <property type="entry name" value="SIGNAL RECOGNITION PARTICLE 72"/>
    <property type="match status" value="1"/>
</dbReference>
<keyword evidence="1" id="KW-0733">Signal recognition particle</keyword>
<dbReference type="InterPro" id="IPR026270">
    <property type="entry name" value="SRP72"/>
</dbReference>
<dbReference type="PIRSF" id="PIRSF038922">
    <property type="entry name" value="SRP72"/>
    <property type="match status" value="1"/>
</dbReference>